<evidence type="ECO:0000313" key="2">
    <source>
        <dbReference type="Proteomes" id="UP000186955"/>
    </source>
</evidence>
<dbReference type="Proteomes" id="UP000186955">
    <property type="component" value="Unassembled WGS sequence"/>
</dbReference>
<protein>
    <recommendedName>
        <fullName evidence="3">Retrovirus-related Pol polyprotein from transposon TNT 1-94</fullName>
    </recommendedName>
</protein>
<name>A0A1Q5TXN4_9EURO</name>
<organism evidence="1 2">
    <name type="scientific">Penicillium subrubescens</name>
    <dbReference type="NCBI Taxonomy" id="1316194"/>
    <lineage>
        <taxon>Eukaryota</taxon>
        <taxon>Fungi</taxon>
        <taxon>Dikarya</taxon>
        <taxon>Ascomycota</taxon>
        <taxon>Pezizomycotina</taxon>
        <taxon>Eurotiomycetes</taxon>
        <taxon>Eurotiomycetidae</taxon>
        <taxon>Eurotiales</taxon>
        <taxon>Aspergillaceae</taxon>
        <taxon>Penicillium</taxon>
    </lineage>
</organism>
<dbReference type="EMBL" id="MNBE01000607">
    <property type="protein sequence ID" value="OKP04994.1"/>
    <property type="molecule type" value="Genomic_DNA"/>
</dbReference>
<reference evidence="1 2" key="1">
    <citation type="submission" date="2016-10" db="EMBL/GenBank/DDBJ databases">
        <title>Genome sequence of the ascomycete fungus Penicillium subrubescens.</title>
        <authorList>
            <person name="De Vries R.P."/>
            <person name="Peng M."/>
            <person name="Dilokpimol A."/>
            <person name="Hilden K."/>
            <person name="Makela M.R."/>
            <person name="Grigoriev I."/>
            <person name="Riley R."/>
            <person name="Granchi Z."/>
        </authorList>
    </citation>
    <scope>NUCLEOTIDE SEQUENCE [LARGE SCALE GENOMIC DNA]</scope>
    <source>
        <strain evidence="1 2">CBS 132785</strain>
    </source>
</reference>
<evidence type="ECO:0000313" key="1">
    <source>
        <dbReference type="EMBL" id="OKP04994.1"/>
    </source>
</evidence>
<sequence length="163" mass="18800">MPEGFEQLGMRWKLNRALYGLPARYYLIDRAPVYTTLPVEEIKPFDGTATPAKIKVYQGKVGSVQYPTTITRPDAAKAAAKLSQFLRNPGPQHQRAVDRVICYLYITRYLALQWWMRFLERIAFKPSHTITLRCDNQQTVTLLTFEHAKIDTKLRHVDKMGTG</sequence>
<evidence type="ECO:0008006" key="3">
    <source>
        <dbReference type="Google" id="ProtNLM"/>
    </source>
</evidence>
<proteinExistence type="predicted"/>
<comment type="caution">
    <text evidence="1">The sequence shown here is derived from an EMBL/GenBank/DDBJ whole genome shotgun (WGS) entry which is preliminary data.</text>
</comment>
<accession>A0A1Q5TXN4</accession>
<gene>
    <name evidence="1" type="ORF">PENSUB_6739</name>
</gene>
<dbReference type="AlphaFoldDB" id="A0A1Q5TXN4"/>
<dbReference type="STRING" id="1316194.A0A1Q5TXN4"/>
<keyword evidence="2" id="KW-1185">Reference proteome</keyword>